<evidence type="ECO:0000313" key="2">
    <source>
        <dbReference type="EMBL" id="MBE9026342.1"/>
    </source>
</evidence>
<evidence type="ECO:0000313" key="3">
    <source>
        <dbReference type="Proteomes" id="UP000622533"/>
    </source>
</evidence>
<dbReference type="EMBL" id="JADEXS010000583">
    <property type="protein sequence ID" value="MBE9026342.1"/>
    <property type="molecule type" value="Genomic_DNA"/>
</dbReference>
<feature type="transmembrane region" description="Helical" evidence="1">
    <location>
        <begin position="65"/>
        <end position="88"/>
    </location>
</feature>
<feature type="transmembrane region" description="Helical" evidence="1">
    <location>
        <begin position="6"/>
        <end position="23"/>
    </location>
</feature>
<reference evidence="2" key="1">
    <citation type="submission" date="2020-10" db="EMBL/GenBank/DDBJ databases">
        <authorList>
            <person name="Castelo-Branco R."/>
            <person name="Eusebio N."/>
            <person name="Adriana R."/>
            <person name="Vieira A."/>
            <person name="Brugerolle De Fraissinette N."/>
            <person name="Rezende De Castro R."/>
            <person name="Schneider M.P."/>
            <person name="Vasconcelos V."/>
            <person name="Leao P.N."/>
        </authorList>
    </citation>
    <scope>NUCLEOTIDE SEQUENCE</scope>
    <source>
        <strain evidence="2">LEGE 12446</strain>
    </source>
</reference>
<evidence type="ECO:0000256" key="1">
    <source>
        <dbReference type="SAM" id="Phobius"/>
    </source>
</evidence>
<keyword evidence="3" id="KW-1185">Reference proteome</keyword>
<keyword evidence="1" id="KW-0472">Membrane</keyword>
<organism evidence="2 3">
    <name type="scientific">Desmonostoc muscorum LEGE 12446</name>
    <dbReference type="NCBI Taxonomy" id="1828758"/>
    <lineage>
        <taxon>Bacteria</taxon>
        <taxon>Bacillati</taxon>
        <taxon>Cyanobacteriota</taxon>
        <taxon>Cyanophyceae</taxon>
        <taxon>Nostocales</taxon>
        <taxon>Nostocaceae</taxon>
        <taxon>Desmonostoc</taxon>
    </lineage>
</organism>
<name>A0A8J7D2X7_DESMC</name>
<comment type="caution">
    <text evidence="2">The sequence shown here is derived from an EMBL/GenBank/DDBJ whole genome shotgun (WGS) entry which is preliminary data.</text>
</comment>
<gene>
    <name evidence="2" type="ORF">IQ276_29165</name>
</gene>
<keyword evidence="1" id="KW-0812">Transmembrane</keyword>
<dbReference type="AlphaFoldDB" id="A0A8J7D2X7"/>
<dbReference type="Proteomes" id="UP000622533">
    <property type="component" value="Unassembled WGS sequence"/>
</dbReference>
<feature type="transmembrane region" description="Helical" evidence="1">
    <location>
        <begin position="35"/>
        <end position="53"/>
    </location>
</feature>
<dbReference type="RefSeq" id="WP_193922035.1">
    <property type="nucleotide sequence ID" value="NZ_JADEXS020000001.1"/>
</dbReference>
<protein>
    <submittedName>
        <fullName evidence="2">Uncharacterized protein</fullName>
    </submittedName>
</protein>
<feature type="transmembrane region" description="Helical" evidence="1">
    <location>
        <begin position="95"/>
        <end position="113"/>
    </location>
</feature>
<sequence length="132" mass="14853">MTQLLALLISWGIEVPVVLITLVSTQQVCSCWDICNAFILASTATLFTHPLAWESNQILIPYIEFPLRVALIESFVVIVEGILYALILKLGWQKGLFLSIIANATSFIGGLVIDELLRLQRLTIHLAFFWYC</sequence>
<keyword evidence="1" id="KW-1133">Transmembrane helix</keyword>
<proteinExistence type="predicted"/>
<accession>A0A8J7D2X7</accession>